<dbReference type="PANTHER" id="PTHR21255">
    <property type="entry name" value="T-COMPLEX-ASSOCIATED-TESTIS-EXPRESSED 1/ DYNEIN LIGHT CHAIN"/>
    <property type="match status" value="1"/>
</dbReference>
<dbReference type="EMBL" id="HG725858">
    <property type="protein sequence ID" value="CDJ70064.1"/>
    <property type="molecule type" value="Genomic_DNA"/>
</dbReference>
<dbReference type="InterPro" id="IPR038586">
    <property type="entry name" value="Tctex-1-like_sf"/>
</dbReference>
<proteinExistence type="predicted"/>
<dbReference type="GO" id="GO:0045505">
    <property type="term" value="F:dynein intermediate chain binding"/>
    <property type="evidence" value="ECO:0007669"/>
    <property type="project" value="TreeGrafter"/>
</dbReference>
<dbReference type="OrthoDB" id="10248487at2759"/>
<keyword evidence="2" id="KW-1185">Reference proteome</keyword>
<dbReference type="GO" id="GO:0007018">
    <property type="term" value="P:microtubule-based movement"/>
    <property type="evidence" value="ECO:0007669"/>
    <property type="project" value="TreeGrafter"/>
</dbReference>
<dbReference type="Gene3D" id="3.30.1140.40">
    <property type="entry name" value="Tctex-1"/>
    <property type="match status" value="1"/>
</dbReference>
<protein>
    <submittedName>
        <fullName evidence="1">Tctex-1 family domain containing protein, putative</fullName>
    </submittedName>
</protein>
<dbReference type="PANTHER" id="PTHR21255:SF7">
    <property type="entry name" value="DYNEIN LIGHT CHAIN TCTEX-TYPE PROTEIN 2B"/>
    <property type="match status" value="1"/>
</dbReference>
<dbReference type="Pfam" id="PF03645">
    <property type="entry name" value="Tctex-1"/>
    <property type="match status" value="1"/>
</dbReference>
<evidence type="ECO:0000313" key="1">
    <source>
        <dbReference type="EMBL" id="CDJ70064.1"/>
    </source>
</evidence>
<name>U6N460_9EIME</name>
<dbReference type="GeneID" id="25477892"/>
<dbReference type="GO" id="GO:0005868">
    <property type="term" value="C:cytoplasmic dynein complex"/>
    <property type="evidence" value="ECO:0007669"/>
    <property type="project" value="TreeGrafter"/>
</dbReference>
<dbReference type="GO" id="GO:0005737">
    <property type="term" value="C:cytoplasm"/>
    <property type="evidence" value="ECO:0007669"/>
    <property type="project" value="TreeGrafter"/>
</dbReference>
<dbReference type="InterPro" id="IPR005334">
    <property type="entry name" value="Tctex-1-like"/>
</dbReference>
<reference evidence="1" key="2">
    <citation type="submission" date="2013-10" db="EMBL/GenBank/DDBJ databases">
        <authorList>
            <person name="Aslett M."/>
        </authorList>
    </citation>
    <scope>NUCLEOTIDE SEQUENCE [LARGE SCALE GENOMIC DNA]</scope>
    <source>
        <strain evidence="1">Houghton</strain>
    </source>
</reference>
<reference evidence="1" key="1">
    <citation type="submission" date="2013-10" db="EMBL/GenBank/DDBJ databases">
        <title>Genomic analysis of the causative agents of coccidiosis in chickens.</title>
        <authorList>
            <person name="Reid A.J."/>
            <person name="Blake D."/>
            <person name="Billington K."/>
            <person name="Browne H."/>
            <person name="Dunn M."/>
            <person name="Hung S."/>
            <person name="Kawahara F."/>
            <person name="Miranda-Saavedra D."/>
            <person name="Mourier T."/>
            <person name="Nagra H."/>
            <person name="Otto T.D."/>
            <person name="Rawlings N."/>
            <person name="Sanchez A."/>
            <person name="Sanders M."/>
            <person name="Subramaniam C."/>
            <person name="Tay Y."/>
            <person name="Dear P."/>
            <person name="Doerig C."/>
            <person name="Gruber A."/>
            <person name="Parkinson J."/>
            <person name="Shirley M."/>
            <person name="Wan K.L."/>
            <person name="Berriman M."/>
            <person name="Tomley F."/>
            <person name="Pain A."/>
        </authorList>
    </citation>
    <scope>NUCLEOTIDE SEQUENCE [LARGE SCALE GENOMIC DNA]</scope>
    <source>
        <strain evidence="1">Houghton</strain>
    </source>
</reference>
<dbReference type="RefSeq" id="XP_013438530.1">
    <property type="nucleotide sequence ID" value="XM_013583076.1"/>
</dbReference>
<sequence>MAAASVSSEAGPCPLGPGEEERFYPSKVEEVMETVCRDFLLQQQQYDAAAAAAWAQQLAQQLLAAIRSSQQIPRFKVLVQVLLLQQRRQGLCFCSKSLCD</sequence>
<dbReference type="AlphaFoldDB" id="U6N460"/>
<feature type="non-terminal residue" evidence="1">
    <location>
        <position position="100"/>
    </location>
</feature>
<evidence type="ECO:0000313" key="2">
    <source>
        <dbReference type="Proteomes" id="UP000030754"/>
    </source>
</evidence>
<dbReference type="Proteomes" id="UP000030754">
    <property type="component" value="Unassembled WGS sequence"/>
</dbReference>
<gene>
    <name evidence="1" type="ORF">ENH_00077620</name>
</gene>
<dbReference type="VEuPathDB" id="ToxoDB:ENH_00077620"/>
<accession>U6N460</accession>
<organism evidence="1 2">
    <name type="scientific">Eimeria necatrix</name>
    <dbReference type="NCBI Taxonomy" id="51315"/>
    <lineage>
        <taxon>Eukaryota</taxon>
        <taxon>Sar</taxon>
        <taxon>Alveolata</taxon>
        <taxon>Apicomplexa</taxon>
        <taxon>Conoidasida</taxon>
        <taxon>Coccidia</taxon>
        <taxon>Eucoccidiorida</taxon>
        <taxon>Eimeriorina</taxon>
        <taxon>Eimeriidae</taxon>
        <taxon>Eimeria</taxon>
    </lineage>
</organism>